<keyword evidence="1" id="KW-0812">Transmembrane</keyword>
<name>A0A0K2UH86_LEPSM</name>
<evidence type="ECO:0000313" key="2">
    <source>
        <dbReference type="EMBL" id="CDW37568.1"/>
    </source>
</evidence>
<feature type="non-terminal residue" evidence="2">
    <location>
        <position position="1"/>
    </location>
</feature>
<evidence type="ECO:0000256" key="1">
    <source>
        <dbReference type="SAM" id="Phobius"/>
    </source>
</evidence>
<keyword evidence="1" id="KW-1133">Transmembrane helix</keyword>
<protein>
    <submittedName>
        <fullName evidence="2">Uncharacterized protein</fullName>
    </submittedName>
</protein>
<feature type="transmembrane region" description="Helical" evidence="1">
    <location>
        <begin position="39"/>
        <end position="59"/>
    </location>
</feature>
<dbReference type="EMBL" id="HACA01020207">
    <property type="protein sequence ID" value="CDW37568.1"/>
    <property type="molecule type" value="Transcribed_RNA"/>
</dbReference>
<keyword evidence="1" id="KW-0472">Membrane</keyword>
<accession>A0A0K2UH86</accession>
<reference evidence="2" key="1">
    <citation type="submission" date="2014-05" db="EMBL/GenBank/DDBJ databases">
        <authorList>
            <person name="Chronopoulou M."/>
        </authorList>
    </citation>
    <scope>NUCLEOTIDE SEQUENCE</scope>
    <source>
        <tissue evidence="2">Whole organism</tissue>
    </source>
</reference>
<proteinExistence type="predicted"/>
<dbReference type="AlphaFoldDB" id="A0A0K2UH86"/>
<organism evidence="2">
    <name type="scientific">Lepeophtheirus salmonis</name>
    <name type="common">Salmon louse</name>
    <name type="synonym">Caligus salmonis</name>
    <dbReference type="NCBI Taxonomy" id="72036"/>
    <lineage>
        <taxon>Eukaryota</taxon>
        <taxon>Metazoa</taxon>
        <taxon>Ecdysozoa</taxon>
        <taxon>Arthropoda</taxon>
        <taxon>Crustacea</taxon>
        <taxon>Multicrustacea</taxon>
        <taxon>Hexanauplia</taxon>
        <taxon>Copepoda</taxon>
        <taxon>Siphonostomatoida</taxon>
        <taxon>Caligidae</taxon>
        <taxon>Lepeophtheirus</taxon>
    </lineage>
</organism>
<sequence length="64" mass="7567">ACACAHKRWRVALRIYCRFIIVSPCWTQSRLRINNGVNLVFFLISFSLPSPQLYVLDLLKRDQR</sequence>